<dbReference type="HOGENOM" id="CLU_2366669_0_0_6"/>
<proteinExistence type="predicted"/>
<sequence>MKPAKPRVPVDALTRRAIAARLQRPPKADEQRWVDALCASYRRHFGEEPDREEVRRLFWEVKLGLDGDWPTPRVEDEPEHPGWLALCAESAVAGR</sequence>
<dbReference type="AlphaFoldDB" id="D3RTY4"/>
<reference evidence="1 2" key="1">
    <citation type="journal article" date="2011" name="Stand. Genomic Sci.">
        <title>Complete genome sequence of Allochromatium vinosum DSM 180(T).</title>
        <authorList>
            <person name="Weissgerber T."/>
            <person name="Zigann R."/>
            <person name="Bruce D."/>
            <person name="Chang Y.J."/>
            <person name="Detter J.C."/>
            <person name="Han C."/>
            <person name="Hauser L."/>
            <person name="Jeffries C.D."/>
            <person name="Land M."/>
            <person name="Munk A.C."/>
            <person name="Tapia R."/>
            <person name="Dahl C."/>
        </authorList>
    </citation>
    <scope>NUCLEOTIDE SEQUENCE [LARGE SCALE GENOMIC DNA]</scope>
    <source>
        <strain evidence="2">ATCC 17899 / DSM 180 / NBRC 103801 / NCIMB 10441 / D</strain>
    </source>
</reference>
<dbReference type="EMBL" id="CP001896">
    <property type="protein sequence ID" value="ADC62643.1"/>
    <property type="molecule type" value="Genomic_DNA"/>
</dbReference>
<keyword evidence="2" id="KW-1185">Reference proteome</keyword>
<organism evidence="1 2">
    <name type="scientific">Allochromatium vinosum (strain ATCC 17899 / DSM 180 / NBRC 103801 / NCIMB 10441 / D)</name>
    <name type="common">Chromatium vinosum</name>
    <dbReference type="NCBI Taxonomy" id="572477"/>
    <lineage>
        <taxon>Bacteria</taxon>
        <taxon>Pseudomonadati</taxon>
        <taxon>Pseudomonadota</taxon>
        <taxon>Gammaproteobacteria</taxon>
        <taxon>Chromatiales</taxon>
        <taxon>Chromatiaceae</taxon>
        <taxon>Allochromatium</taxon>
    </lineage>
</organism>
<protein>
    <submittedName>
        <fullName evidence="1">Uncharacterized protein</fullName>
    </submittedName>
</protein>
<dbReference type="Proteomes" id="UP000001441">
    <property type="component" value="Chromosome"/>
</dbReference>
<dbReference type="RefSeq" id="WP_012970917.1">
    <property type="nucleotide sequence ID" value="NC_013851.1"/>
</dbReference>
<gene>
    <name evidence="1" type="ordered locus">Alvin_1711</name>
</gene>
<dbReference type="KEGG" id="alv:Alvin_1711"/>
<evidence type="ECO:0000313" key="1">
    <source>
        <dbReference type="EMBL" id="ADC62643.1"/>
    </source>
</evidence>
<dbReference type="STRING" id="572477.Alvin_1711"/>
<name>D3RTY4_ALLVD</name>
<accession>D3RTY4</accession>
<evidence type="ECO:0000313" key="2">
    <source>
        <dbReference type="Proteomes" id="UP000001441"/>
    </source>
</evidence>